<dbReference type="SUPFAM" id="SSF53474">
    <property type="entry name" value="alpha/beta-Hydrolases"/>
    <property type="match status" value="1"/>
</dbReference>
<dbReference type="InterPro" id="IPR029058">
    <property type="entry name" value="AB_hydrolase_fold"/>
</dbReference>
<dbReference type="PANTHER" id="PTHR43433:SF5">
    <property type="entry name" value="AB HYDROLASE-1 DOMAIN-CONTAINING PROTEIN"/>
    <property type="match status" value="1"/>
</dbReference>
<name>A0A5Q3Q8I3_9PSEU</name>
<dbReference type="GO" id="GO:0004806">
    <property type="term" value="F:triacylglycerol lipase activity"/>
    <property type="evidence" value="ECO:0007669"/>
    <property type="project" value="TreeGrafter"/>
</dbReference>
<dbReference type="RefSeq" id="WP_154077265.1">
    <property type="nucleotide sequence ID" value="NZ_CP045929.1"/>
</dbReference>
<dbReference type="Pfam" id="PF00561">
    <property type="entry name" value="Abhydrolase_1"/>
    <property type="match status" value="1"/>
</dbReference>
<sequence length="286" mass="29896">MSEPTTHTLAVPGATLHYDVRGDLAAGPVLMLVGSPMDASGFGTLASYFTDGPVVTYDPRGSGRSERTDTTTECTPEQHADDLHRVLDALGVGPVDLFGSSGGAVNGLVLVARHPGQVRTFVAHEPPVAAVLPDRDQVIATADDIYETYHRSGSGPAMAKFIALTSRTGPLPVDYADEPAPDPAQYGLPTEDDGARGDPLLGQNIRTCSAYRHDYDALSTASTRIVVAAGRESEGELAHRGAAGVAERLGTDLVLFPGHHAGFLGGEFGMHGDPDGFARALRDALT</sequence>
<protein>
    <submittedName>
        <fullName evidence="2">Alpha/beta fold hydrolase</fullName>
    </submittedName>
</protein>
<dbReference type="Proteomes" id="UP000371041">
    <property type="component" value="Chromosome"/>
</dbReference>
<dbReference type="Gene3D" id="3.40.50.1820">
    <property type="entry name" value="alpha/beta hydrolase"/>
    <property type="match status" value="1"/>
</dbReference>
<evidence type="ECO:0000259" key="1">
    <source>
        <dbReference type="Pfam" id="PF00561"/>
    </source>
</evidence>
<evidence type="ECO:0000313" key="3">
    <source>
        <dbReference type="Proteomes" id="UP000371041"/>
    </source>
</evidence>
<evidence type="ECO:0000313" key="2">
    <source>
        <dbReference type="EMBL" id="QGK70683.1"/>
    </source>
</evidence>
<dbReference type="GO" id="GO:0046503">
    <property type="term" value="P:glycerolipid catabolic process"/>
    <property type="evidence" value="ECO:0007669"/>
    <property type="project" value="TreeGrafter"/>
</dbReference>
<reference evidence="3" key="1">
    <citation type="submission" date="2019-11" db="EMBL/GenBank/DDBJ databases">
        <title>The complete genome sequence of Saccharopolyspora sp. E2A.</title>
        <authorList>
            <person name="Zhang G."/>
        </authorList>
    </citation>
    <scope>NUCLEOTIDE SEQUENCE [LARGE SCALE GENOMIC DNA]</scope>
    <source>
        <strain evidence="3">E2A</strain>
    </source>
</reference>
<accession>A0A5Q3Q8I3</accession>
<proteinExistence type="predicted"/>
<dbReference type="EMBL" id="CP045929">
    <property type="protein sequence ID" value="QGK70683.1"/>
    <property type="molecule type" value="Genomic_DNA"/>
</dbReference>
<dbReference type="KEGG" id="sace:GIY23_15205"/>
<dbReference type="AlphaFoldDB" id="A0A5Q3Q8I3"/>
<dbReference type="InterPro" id="IPR050471">
    <property type="entry name" value="AB_hydrolase"/>
</dbReference>
<gene>
    <name evidence="2" type="ORF">GIY23_15205</name>
</gene>
<dbReference type="InterPro" id="IPR000073">
    <property type="entry name" value="AB_hydrolase_1"/>
</dbReference>
<keyword evidence="3" id="KW-1185">Reference proteome</keyword>
<keyword evidence="2" id="KW-0378">Hydrolase</keyword>
<feature type="domain" description="AB hydrolase-1" evidence="1">
    <location>
        <begin position="53"/>
        <end position="172"/>
    </location>
</feature>
<dbReference type="PANTHER" id="PTHR43433">
    <property type="entry name" value="HYDROLASE, ALPHA/BETA FOLD FAMILY PROTEIN"/>
    <property type="match status" value="1"/>
</dbReference>
<organism evidence="2 3">
    <name type="scientific">Allosaccharopolyspora coralli</name>
    <dbReference type="NCBI Taxonomy" id="2665642"/>
    <lineage>
        <taxon>Bacteria</taxon>
        <taxon>Bacillati</taxon>
        <taxon>Actinomycetota</taxon>
        <taxon>Actinomycetes</taxon>
        <taxon>Pseudonocardiales</taxon>
        <taxon>Pseudonocardiaceae</taxon>
        <taxon>Allosaccharopolyspora</taxon>
    </lineage>
</organism>